<dbReference type="EMBL" id="SNRW01011116">
    <property type="protein sequence ID" value="KAA6375596.1"/>
    <property type="molecule type" value="Genomic_DNA"/>
</dbReference>
<dbReference type="AlphaFoldDB" id="A0A5J4UXZ3"/>
<protein>
    <submittedName>
        <fullName evidence="1">Uncharacterized protein</fullName>
    </submittedName>
</protein>
<evidence type="ECO:0000313" key="2">
    <source>
        <dbReference type="Proteomes" id="UP000324800"/>
    </source>
</evidence>
<reference evidence="1 2" key="1">
    <citation type="submission" date="2019-03" db="EMBL/GenBank/DDBJ databases">
        <title>Single cell metagenomics reveals metabolic interactions within the superorganism composed of flagellate Streblomastix strix and complex community of Bacteroidetes bacteria on its surface.</title>
        <authorList>
            <person name="Treitli S.C."/>
            <person name="Kolisko M."/>
            <person name="Husnik F."/>
            <person name="Keeling P."/>
            <person name="Hampl V."/>
        </authorList>
    </citation>
    <scope>NUCLEOTIDE SEQUENCE [LARGE SCALE GENOMIC DNA]</scope>
    <source>
        <strain evidence="1">ST1C</strain>
    </source>
</reference>
<accession>A0A5J4UXZ3</accession>
<proteinExistence type="predicted"/>
<organism evidence="1 2">
    <name type="scientific">Streblomastix strix</name>
    <dbReference type="NCBI Taxonomy" id="222440"/>
    <lineage>
        <taxon>Eukaryota</taxon>
        <taxon>Metamonada</taxon>
        <taxon>Preaxostyla</taxon>
        <taxon>Oxymonadida</taxon>
        <taxon>Streblomastigidae</taxon>
        <taxon>Streblomastix</taxon>
    </lineage>
</organism>
<name>A0A5J4UXZ3_9EUKA</name>
<sequence length="67" mass="7552">MLPQDPNRFRFGYELAQRPERLSNYILVPLNASRVEDPASIAFIINPPPDMMPLNYFAAGNTQGLTT</sequence>
<dbReference type="Proteomes" id="UP000324800">
    <property type="component" value="Unassembled WGS sequence"/>
</dbReference>
<evidence type="ECO:0000313" key="1">
    <source>
        <dbReference type="EMBL" id="KAA6375596.1"/>
    </source>
</evidence>
<gene>
    <name evidence="1" type="ORF">EZS28_028875</name>
</gene>
<comment type="caution">
    <text evidence="1">The sequence shown here is derived from an EMBL/GenBank/DDBJ whole genome shotgun (WGS) entry which is preliminary data.</text>
</comment>